<dbReference type="GO" id="GO:0098687">
    <property type="term" value="C:chromosomal region"/>
    <property type="evidence" value="ECO:0007669"/>
    <property type="project" value="UniProtKB-ARBA"/>
</dbReference>
<dbReference type="GO" id="GO:0003730">
    <property type="term" value="F:mRNA 3'-UTR binding"/>
    <property type="evidence" value="ECO:0007669"/>
    <property type="project" value="TreeGrafter"/>
</dbReference>
<evidence type="ECO:0000259" key="5">
    <source>
        <dbReference type="PROSITE" id="PS50102"/>
    </source>
</evidence>
<keyword evidence="1" id="KW-0677">Repeat</keyword>
<proteinExistence type="evidence at transcript level"/>
<feature type="region of interest" description="Disordered" evidence="4">
    <location>
        <begin position="69"/>
        <end position="94"/>
    </location>
</feature>
<keyword evidence="2 3" id="KW-0694">RNA-binding</keyword>
<name>A0A023FWM7_AMBPA</name>
<feature type="compositionally biased region" description="Basic and acidic residues" evidence="4">
    <location>
        <begin position="74"/>
        <end position="94"/>
    </location>
</feature>
<dbReference type="SUPFAM" id="SSF54928">
    <property type="entry name" value="RNA-binding domain, RBD"/>
    <property type="match status" value="2"/>
</dbReference>
<evidence type="ECO:0000256" key="4">
    <source>
        <dbReference type="SAM" id="MobiDB-lite"/>
    </source>
</evidence>
<feature type="compositionally biased region" description="Gly residues" evidence="4">
    <location>
        <begin position="271"/>
        <end position="301"/>
    </location>
</feature>
<evidence type="ECO:0000313" key="6">
    <source>
        <dbReference type="EMBL" id="JAC25927.1"/>
    </source>
</evidence>
<dbReference type="GO" id="GO:0071013">
    <property type="term" value="C:catalytic step 2 spliceosome"/>
    <property type="evidence" value="ECO:0007669"/>
    <property type="project" value="TreeGrafter"/>
</dbReference>
<dbReference type="InterPro" id="IPR012677">
    <property type="entry name" value="Nucleotide-bd_a/b_plait_sf"/>
</dbReference>
<dbReference type="EMBL" id="GBBL01001393">
    <property type="protein sequence ID" value="JAC25927.1"/>
    <property type="molecule type" value="mRNA"/>
</dbReference>
<feature type="region of interest" description="Disordered" evidence="4">
    <location>
        <begin position="271"/>
        <end position="318"/>
    </location>
</feature>
<dbReference type="AlphaFoldDB" id="A0A023FWM7"/>
<feature type="domain" description="RRM" evidence="5">
    <location>
        <begin position="11"/>
        <end position="94"/>
    </location>
</feature>
<dbReference type="PANTHER" id="PTHR48026">
    <property type="entry name" value="HOMOLOGOUS TO DROSOPHILA SQD (SQUID) PROTEIN"/>
    <property type="match status" value="1"/>
</dbReference>
<feature type="domain" description="RRM" evidence="5">
    <location>
        <begin position="102"/>
        <end position="179"/>
    </location>
</feature>
<keyword evidence="6" id="KW-0687">Ribonucleoprotein</keyword>
<feature type="region of interest" description="Disordered" evidence="4">
    <location>
        <begin position="182"/>
        <end position="207"/>
    </location>
</feature>
<dbReference type="Gene3D" id="3.30.70.330">
    <property type="match status" value="2"/>
</dbReference>
<dbReference type="CDD" id="cd12578">
    <property type="entry name" value="RRM1_hnRNPA_like"/>
    <property type="match status" value="1"/>
</dbReference>
<evidence type="ECO:0000256" key="2">
    <source>
        <dbReference type="ARBA" id="ARBA00022884"/>
    </source>
</evidence>
<dbReference type="CDD" id="cd12328">
    <property type="entry name" value="RRM2_hnRNPA_like"/>
    <property type="match status" value="1"/>
</dbReference>
<dbReference type="PANTHER" id="PTHR48026:SF14">
    <property type="entry name" value="HETEROGENEOUS NUCLEAR RIBONUCLEOPROTEIN A1"/>
    <property type="match status" value="1"/>
</dbReference>
<accession>A0A023FWM7</accession>
<dbReference type="InterPro" id="IPR000504">
    <property type="entry name" value="RRM_dom"/>
</dbReference>
<dbReference type="SMART" id="SM00360">
    <property type="entry name" value="RRM"/>
    <property type="match status" value="2"/>
</dbReference>
<protein>
    <submittedName>
        <fullName evidence="6">Putative heteroproteinous nuclear ribonucleoprotein at 87f</fullName>
    </submittedName>
</protein>
<dbReference type="PROSITE" id="PS50102">
    <property type="entry name" value="RRM"/>
    <property type="match status" value="2"/>
</dbReference>
<dbReference type="Pfam" id="PF00076">
    <property type="entry name" value="RRM_1"/>
    <property type="match status" value="2"/>
</dbReference>
<evidence type="ECO:0000256" key="3">
    <source>
        <dbReference type="PROSITE-ProRule" id="PRU00176"/>
    </source>
</evidence>
<dbReference type="GO" id="GO:0000398">
    <property type="term" value="P:mRNA splicing, via spliceosome"/>
    <property type="evidence" value="ECO:0007669"/>
    <property type="project" value="TreeGrafter"/>
</dbReference>
<evidence type="ECO:0000256" key="1">
    <source>
        <dbReference type="ARBA" id="ARBA00022737"/>
    </source>
</evidence>
<dbReference type="FunFam" id="3.30.70.330:FF:000040">
    <property type="entry name" value="Heterogeneous nuclear ribonucleoprotein A2/B1"/>
    <property type="match status" value="1"/>
</dbReference>
<sequence length="340" mass="35912">MANESEPEQFRKLFIGGLDYKTTEESLKGHFEQWGEVVDCVVMRDPSTKKSRGFGFITFRRAHMVDDAQAARPHKVDGREVEPKRAVPREEAGRPEAQATVKKVFVGGLKDDVDESDLRDYFSQFGNILSVNLVTEKDTGRKRGFAFVEYDDYDPVDKIVLKRHHMLKGKRTEVKKALSKQEMENLKKDKRPAFRGGRGGRGDGWEGGYGGGGYGGGGYGGGGYGSGGGGYGGGGGGYGGGGWNQGGGGGFSDGYNQGGWGGGGGDFGSGYGNSYGGGPMRGGPGGYSQRGSGPYGNGSAGATGDRESGGMILTVEGGRQSFERAERAARARQCSLVRAS</sequence>
<reference evidence="6" key="1">
    <citation type="submission" date="2014-03" db="EMBL/GenBank/DDBJ databases">
        <title>The sialotranscriptome of Amblyomma triste, Amblyomma parvum and Amblyomma cajennense ticks, uncovered by 454-based RNA-seq.</title>
        <authorList>
            <person name="Garcia G.R."/>
            <person name="Gardinassi L.G."/>
            <person name="Ribeiro J.M."/>
            <person name="Anatrielo E."/>
            <person name="Ferreira B.R."/>
            <person name="Moreira H.N."/>
            <person name="Mafra C."/>
            <person name="Olegario M.M."/>
            <person name="Szabo P.J."/>
            <person name="Miranda-Santos I.K."/>
            <person name="Maruyama S.R."/>
        </authorList>
    </citation>
    <scope>NUCLEOTIDE SEQUENCE</scope>
    <source>
        <strain evidence="6">Araguapaz</strain>
        <tissue evidence="6">Salivary glands</tissue>
    </source>
</reference>
<organism evidence="6">
    <name type="scientific">Amblyomma parvum</name>
    <name type="common">South American tick</name>
    <dbReference type="NCBI Taxonomy" id="251391"/>
    <lineage>
        <taxon>Eukaryota</taxon>
        <taxon>Metazoa</taxon>
        <taxon>Ecdysozoa</taxon>
        <taxon>Arthropoda</taxon>
        <taxon>Chelicerata</taxon>
        <taxon>Arachnida</taxon>
        <taxon>Acari</taxon>
        <taxon>Parasitiformes</taxon>
        <taxon>Ixodida</taxon>
        <taxon>Ixodoidea</taxon>
        <taxon>Ixodidae</taxon>
        <taxon>Amblyomminae</taxon>
        <taxon>Amblyomma</taxon>
    </lineage>
</organism>
<dbReference type="InterPro" id="IPR035979">
    <property type="entry name" value="RBD_domain_sf"/>
</dbReference>